<sequence length="168" mass="18302">MTGSTENAVCLFDRGTAGQTTKPRDIVIERLRVTLFSEAIGETNSIHLRRDAARAAGYPDVVAPPTFGTVIDMAALQDTARDGDPDIHQLIKADFRFLLHGEEKYTYHGPIFAGDTVTHQSTVLGFSQATGGRIEIAHLQTSIAHPERGLLVDSRRALIHNLKGLASR</sequence>
<dbReference type="InterPro" id="IPR029069">
    <property type="entry name" value="HotDog_dom_sf"/>
</dbReference>
<evidence type="ECO:0000313" key="3">
    <source>
        <dbReference type="Proteomes" id="UP001595629"/>
    </source>
</evidence>
<dbReference type="SUPFAM" id="SSF54637">
    <property type="entry name" value="Thioesterase/thiol ester dehydrase-isomerase"/>
    <property type="match status" value="1"/>
</dbReference>
<dbReference type="Proteomes" id="UP001595629">
    <property type="component" value="Unassembled WGS sequence"/>
</dbReference>
<evidence type="ECO:0000313" key="2">
    <source>
        <dbReference type="EMBL" id="MFC3612784.1"/>
    </source>
</evidence>
<name>A0ABV7TCP2_9RHOB</name>
<feature type="domain" description="FAS1-like dehydratase" evidence="1">
    <location>
        <begin position="17"/>
        <end position="143"/>
    </location>
</feature>
<protein>
    <submittedName>
        <fullName evidence="2">MaoC family dehydratase N-terminal domain-containing protein</fullName>
    </submittedName>
</protein>
<gene>
    <name evidence="2" type="ORF">ACFORG_03340</name>
</gene>
<dbReference type="EMBL" id="JBHRXI010000002">
    <property type="protein sequence ID" value="MFC3612784.1"/>
    <property type="molecule type" value="Genomic_DNA"/>
</dbReference>
<accession>A0ABV7TCP2</accession>
<dbReference type="Pfam" id="PF13452">
    <property type="entry name" value="FAS1_DH_region"/>
    <property type="match status" value="1"/>
</dbReference>
<dbReference type="InterPro" id="IPR039569">
    <property type="entry name" value="FAS1-like_DH_region"/>
</dbReference>
<evidence type="ECO:0000259" key="1">
    <source>
        <dbReference type="Pfam" id="PF13452"/>
    </source>
</evidence>
<dbReference type="Gene3D" id="3.10.129.10">
    <property type="entry name" value="Hotdog Thioesterase"/>
    <property type="match status" value="1"/>
</dbReference>
<comment type="caution">
    <text evidence="2">The sequence shown here is derived from an EMBL/GenBank/DDBJ whole genome shotgun (WGS) entry which is preliminary data.</text>
</comment>
<reference evidence="3" key="1">
    <citation type="journal article" date="2019" name="Int. J. Syst. Evol. Microbiol.">
        <title>The Global Catalogue of Microorganisms (GCM) 10K type strain sequencing project: providing services to taxonomists for standard genome sequencing and annotation.</title>
        <authorList>
            <consortium name="The Broad Institute Genomics Platform"/>
            <consortium name="The Broad Institute Genome Sequencing Center for Infectious Disease"/>
            <person name="Wu L."/>
            <person name="Ma J."/>
        </authorList>
    </citation>
    <scope>NUCLEOTIDE SEQUENCE [LARGE SCALE GENOMIC DNA]</scope>
    <source>
        <strain evidence="3">KCTC 42911</strain>
    </source>
</reference>
<dbReference type="RefSeq" id="WP_386733975.1">
    <property type="nucleotide sequence ID" value="NZ_JBHRXI010000002.1"/>
</dbReference>
<organism evidence="2 3">
    <name type="scientific">Lutimaribacter marinistellae</name>
    <dbReference type="NCBI Taxonomy" id="1820329"/>
    <lineage>
        <taxon>Bacteria</taxon>
        <taxon>Pseudomonadati</taxon>
        <taxon>Pseudomonadota</taxon>
        <taxon>Alphaproteobacteria</taxon>
        <taxon>Rhodobacterales</taxon>
        <taxon>Roseobacteraceae</taxon>
        <taxon>Lutimaribacter</taxon>
    </lineage>
</organism>
<dbReference type="CDD" id="cd03441">
    <property type="entry name" value="R_hydratase_like"/>
    <property type="match status" value="1"/>
</dbReference>
<keyword evidence="3" id="KW-1185">Reference proteome</keyword>
<proteinExistence type="predicted"/>